<comment type="caution">
    <text evidence="1">The sequence shown here is derived from an EMBL/GenBank/DDBJ whole genome shotgun (WGS) entry which is preliminary data.</text>
</comment>
<protein>
    <submittedName>
        <fullName evidence="1">Uncharacterized protein</fullName>
    </submittedName>
</protein>
<evidence type="ECO:0000313" key="1">
    <source>
        <dbReference type="EMBL" id="EEB32110.1"/>
    </source>
</evidence>
<evidence type="ECO:0000313" key="2">
    <source>
        <dbReference type="Proteomes" id="UP000003676"/>
    </source>
</evidence>
<name>B6WY54_9BACT</name>
<sequence length="49" mass="5174">MQGKSLHYGHAGNIGAQGGYFRAHGGGKGHPPFPDGTGFSTFYFCPFGR</sequence>
<gene>
    <name evidence="1" type="ORF">DESPIG_03030</name>
</gene>
<dbReference type="AlphaFoldDB" id="B6WY54"/>
<reference evidence="1 2" key="2">
    <citation type="submission" date="2008-10" db="EMBL/GenBank/DDBJ databases">
        <authorList>
            <person name="Fulton L."/>
            <person name="Clifton S."/>
            <person name="Fulton B."/>
            <person name="Xu J."/>
            <person name="Minx P."/>
            <person name="Pepin K.H."/>
            <person name="Johnson M."/>
            <person name="Bhonagiri V."/>
            <person name="Nash W.E."/>
            <person name="Mardis E.R."/>
            <person name="Wilson R.K."/>
        </authorList>
    </citation>
    <scope>NUCLEOTIDE SEQUENCE [LARGE SCALE GENOMIC DNA]</scope>
    <source>
        <strain evidence="1 2">ATCC 29098</strain>
    </source>
</reference>
<dbReference type="EMBL" id="ABXU01000088">
    <property type="protein sequence ID" value="EEB32110.1"/>
    <property type="molecule type" value="Genomic_DNA"/>
</dbReference>
<accession>B6WY54</accession>
<organism evidence="1 2">
    <name type="scientific">Desulfovibrio piger ATCC 29098</name>
    <dbReference type="NCBI Taxonomy" id="411464"/>
    <lineage>
        <taxon>Bacteria</taxon>
        <taxon>Pseudomonadati</taxon>
        <taxon>Thermodesulfobacteriota</taxon>
        <taxon>Desulfovibrionia</taxon>
        <taxon>Desulfovibrionales</taxon>
        <taxon>Desulfovibrionaceae</taxon>
        <taxon>Desulfovibrio</taxon>
    </lineage>
</organism>
<dbReference type="HOGENOM" id="CLU_3134923_0_0_7"/>
<proteinExistence type="predicted"/>
<reference evidence="1 2" key="1">
    <citation type="submission" date="2008-10" db="EMBL/GenBank/DDBJ databases">
        <title>Draft genome sequence of Desulvovibrio piger (ATCC 29098).</title>
        <authorList>
            <person name="Sudarsanam P."/>
            <person name="Ley R."/>
            <person name="Guruge J."/>
            <person name="Turnbaugh P.J."/>
            <person name="Mahowald M."/>
            <person name="Liep D."/>
            <person name="Gordon J."/>
        </authorList>
    </citation>
    <scope>NUCLEOTIDE SEQUENCE [LARGE SCALE GENOMIC DNA]</scope>
    <source>
        <strain evidence="1 2">ATCC 29098</strain>
    </source>
</reference>
<dbReference type="Proteomes" id="UP000003676">
    <property type="component" value="Unassembled WGS sequence"/>
</dbReference>